<comment type="caution">
    <text evidence="1">The sequence shown here is derived from an EMBL/GenBank/DDBJ whole genome shotgun (WGS) entry which is preliminary data.</text>
</comment>
<dbReference type="EMBL" id="JABFUD020000009">
    <property type="protein sequence ID" value="KAI5075873.1"/>
    <property type="molecule type" value="Genomic_DNA"/>
</dbReference>
<dbReference type="InterPro" id="IPR011990">
    <property type="entry name" value="TPR-like_helical_dom_sf"/>
</dbReference>
<name>A0A9D4UYE8_ADICA</name>
<proteinExistence type="predicted"/>
<reference evidence="1" key="1">
    <citation type="submission" date="2021-01" db="EMBL/GenBank/DDBJ databases">
        <title>Adiantum capillus-veneris genome.</title>
        <authorList>
            <person name="Fang Y."/>
            <person name="Liao Q."/>
        </authorList>
    </citation>
    <scope>NUCLEOTIDE SEQUENCE</scope>
    <source>
        <strain evidence="1">H3</strain>
        <tissue evidence="1">Leaf</tissue>
    </source>
</reference>
<keyword evidence="2" id="KW-1185">Reference proteome</keyword>
<evidence type="ECO:0000313" key="2">
    <source>
        <dbReference type="Proteomes" id="UP000886520"/>
    </source>
</evidence>
<gene>
    <name evidence="1" type="ORF">GOP47_0009949</name>
</gene>
<protein>
    <submittedName>
        <fullName evidence="1">Uncharacterized protein</fullName>
    </submittedName>
</protein>
<accession>A0A9D4UYE8</accession>
<organism evidence="1 2">
    <name type="scientific">Adiantum capillus-veneris</name>
    <name type="common">Maidenhair fern</name>
    <dbReference type="NCBI Taxonomy" id="13818"/>
    <lineage>
        <taxon>Eukaryota</taxon>
        <taxon>Viridiplantae</taxon>
        <taxon>Streptophyta</taxon>
        <taxon>Embryophyta</taxon>
        <taxon>Tracheophyta</taxon>
        <taxon>Polypodiopsida</taxon>
        <taxon>Polypodiidae</taxon>
        <taxon>Polypodiales</taxon>
        <taxon>Pteridineae</taxon>
        <taxon>Pteridaceae</taxon>
        <taxon>Vittarioideae</taxon>
        <taxon>Adiantum</taxon>
    </lineage>
</organism>
<dbReference type="AlphaFoldDB" id="A0A9D4UYE8"/>
<dbReference type="Gene3D" id="1.25.40.10">
    <property type="entry name" value="Tetratricopeptide repeat domain"/>
    <property type="match status" value="1"/>
</dbReference>
<sequence>MQSPTLLSWRHVTLCKMLIWAKEFTVRKKTAYLAQSGTIGKKLHTWHCLGMYAKCGALEKAQKVLEELTVWSSVSWNALIARYAQQEQGKKSLGYESPMHAS</sequence>
<evidence type="ECO:0000313" key="1">
    <source>
        <dbReference type="EMBL" id="KAI5075873.1"/>
    </source>
</evidence>
<dbReference type="Proteomes" id="UP000886520">
    <property type="component" value="Chromosome 9"/>
</dbReference>